<evidence type="ECO:0000256" key="1">
    <source>
        <dbReference type="ARBA" id="ARBA00009947"/>
    </source>
</evidence>
<dbReference type="InterPro" id="IPR002164">
    <property type="entry name" value="NAP_family"/>
</dbReference>
<evidence type="ECO:0000313" key="4">
    <source>
        <dbReference type="Proteomes" id="UP001359485"/>
    </source>
</evidence>
<protein>
    <submittedName>
        <fullName evidence="3">Uncharacterized protein</fullName>
    </submittedName>
</protein>
<dbReference type="Gene3D" id="3.30.1120.90">
    <property type="entry name" value="Nucleosome assembly protein"/>
    <property type="match status" value="1"/>
</dbReference>
<dbReference type="Pfam" id="PF00956">
    <property type="entry name" value="NAP"/>
    <property type="match status" value="1"/>
</dbReference>
<dbReference type="SUPFAM" id="SSF143113">
    <property type="entry name" value="NAP-like"/>
    <property type="match status" value="1"/>
</dbReference>
<dbReference type="EMBL" id="JAWJWF010000045">
    <property type="protein sequence ID" value="KAK6627986.1"/>
    <property type="molecule type" value="Genomic_DNA"/>
</dbReference>
<dbReference type="Proteomes" id="UP001359485">
    <property type="component" value="Unassembled WGS sequence"/>
</dbReference>
<evidence type="ECO:0000313" key="3">
    <source>
        <dbReference type="EMBL" id="KAK6627986.1"/>
    </source>
</evidence>
<accession>A0ABR1AVN4</accession>
<comment type="similarity">
    <text evidence="1 2">Belongs to the nucleosome assembly protein (NAP) family.</text>
</comment>
<dbReference type="Gene3D" id="1.20.5.1500">
    <property type="match status" value="1"/>
</dbReference>
<evidence type="ECO:0000256" key="2">
    <source>
        <dbReference type="RuleBase" id="RU003876"/>
    </source>
</evidence>
<organism evidence="3 4">
    <name type="scientific">Polyplax serrata</name>
    <name type="common">Common mouse louse</name>
    <dbReference type="NCBI Taxonomy" id="468196"/>
    <lineage>
        <taxon>Eukaryota</taxon>
        <taxon>Metazoa</taxon>
        <taxon>Ecdysozoa</taxon>
        <taxon>Arthropoda</taxon>
        <taxon>Hexapoda</taxon>
        <taxon>Insecta</taxon>
        <taxon>Pterygota</taxon>
        <taxon>Neoptera</taxon>
        <taxon>Paraneoptera</taxon>
        <taxon>Psocodea</taxon>
        <taxon>Troctomorpha</taxon>
        <taxon>Phthiraptera</taxon>
        <taxon>Anoplura</taxon>
        <taxon>Polyplacidae</taxon>
        <taxon>Polyplax</taxon>
    </lineage>
</organism>
<comment type="caution">
    <text evidence="3">The sequence shown here is derived from an EMBL/GenBank/DDBJ whole genome shotgun (WGS) entry which is preliminary data.</text>
</comment>
<proteinExistence type="inferred from homology"/>
<dbReference type="InterPro" id="IPR037231">
    <property type="entry name" value="NAP-like_sf"/>
</dbReference>
<reference evidence="3 4" key="1">
    <citation type="submission" date="2023-09" db="EMBL/GenBank/DDBJ databases">
        <title>Genomes of two closely related lineages of the louse Polyplax serrata with different host specificities.</title>
        <authorList>
            <person name="Martinu J."/>
            <person name="Tarabai H."/>
            <person name="Stefka J."/>
            <person name="Hypsa V."/>
        </authorList>
    </citation>
    <scope>NUCLEOTIDE SEQUENCE [LARGE SCALE GENOMIC DNA]</scope>
    <source>
        <strain evidence="3">98ZLc_SE</strain>
    </source>
</reference>
<dbReference type="PANTHER" id="PTHR11875">
    <property type="entry name" value="TESTIS-SPECIFIC Y-ENCODED PROTEIN"/>
    <property type="match status" value="1"/>
</dbReference>
<sequence>MSRKESGSKTGTRKSVPVTTMDVLEKIQKCQKEITTFRSKCDRDINEIEKKYLKTVKPYIKDRNFLILSVPQFWPTVLLHHPLLGSIFEPGEKDVIKYIASVDVEDDIINPDLFKIHFLFNQNPYFENRVLVKHFTEEGSTNTLIKWRTSQVFPQVTKHEIWEHDELGMEQKGFFRWFTDPKEEFCDPIADILRAQLWYDPLEYYFYENRGDQNVESTNYVGPKASTQSAG</sequence>
<keyword evidence="4" id="KW-1185">Reference proteome</keyword>
<name>A0ABR1AVN4_POLSC</name>
<gene>
    <name evidence="3" type="ORF">RUM44_010468</name>
</gene>